<dbReference type="Gene3D" id="3.40.50.1010">
    <property type="entry name" value="5'-nuclease"/>
    <property type="match status" value="1"/>
</dbReference>
<gene>
    <name evidence="4" type="ORF">CEJ42_15520</name>
    <name evidence="3" type="ORF">HNO84_22910</name>
</gene>
<dbReference type="GO" id="GO:0004540">
    <property type="term" value="F:RNA nuclease activity"/>
    <property type="evidence" value="ECO:0007669"/>
    <property type="project" value="InterPro"/>
</dbReference>
<evidence type="ECO:0000256" key="1">
    <source>
        <dbReference type="SAM" id="MobiDB-lite"/>
    </source>
</evidence>
<dbReference type="Pfam" id="PF12872">
    <property type="entry name" value="OST-HTH"/>
    <property type="match status" value="1"/>
</dbReference>
<evidence type="ECO:0000313" key="4">
    <source>
        <dbReference type="EMBL" id="OWY28035.1"/>
    </source>
</evidence>
<name>A0A246WPQ3_9BURK</name>
<evidence type="ECO:0000313" key="5">
    <source>
        <dbReference type="Proteomes" id="UP000197596"/>
    </source>
</evidence>
<protein>
    <submittedName>
        <fullName evidence="3">NYN domain-containing protein</fullName>
    </submittedName>
</protein>
<comment type="caution">
    <text evidence="4">The sequence shown here is derived from an EMBL/GenBank/DDBJ whole genome shotgun (WGS) entry which is preliminary data.</text>
</comment>
<dbReference type="Pfam" id="PF01936">
    <property type="entry name" value="NYN"/>
    <property type="match status" value="1"/>
</dbReference>
<dbReference type="Gene3D" id="3.30.420.610">
    <property type="entry name" value="LOTUS domain-like"/>
    <property type="match status" value="1"/>
</dbReference>
<feature type="compositionally biased region" description="Basic and acidic residues" evidence="1">
    <location>
        <begin position="176"/>
        <end position="198"/>
    </location>
</feature>
<evidence type="ECO:0000313" key="6">
    <source>
        <dbReference type="Proteomes" id="UP000536746"/>
    </source>
</evidence>
<dbReference type="Proteomes" id="UP000536746">
    <property type="component" value="Unassembled WGS sequence"/>
</dbReference>
<dbReference type="EMBL" id="NJGU01000008">
    <property type="protein sequence ID" value="OWY28035.1"/>
    <property type="molecule type" value="Genomic_DNA"/>
</dbReference>
<dbReference type="CDD" id="cd10146">
    <property type="entry name" value="LabA_like_C"/>
    <property type="match status" value="1"/>
</dbReference>
<dbReference type="RefSeq" id="WP_079217927.1">
    <property type="nucleotide sequence ID" value="NZ_CP018845.1"/>
</dbReference>
<dbReference type="PANTHER" id="PTHR35811:SF1">
    <property type="entry name" value="HTH OST-TYPE DOMAIN-CONTAINING PROTEIN"/>
    <property type="match status" value="1"/>
</dbReference>
<dbReference type="EMBL" id="JABFMT010000044">
    <property type="protein sequence ID" value="NUU04467.1"/>
    <property type="molecule type" value="Genomic_DNA"/>
</dbReference>
<dbReference type="InterPro" id="IPR025605">
    <property type="entry name" value="OST-HTH/LOTUS_dom"/>
</dbReference>
<feature type="region of interest" description="Disordered" evidence="1">
    <location>
        <begin position="159"/>
        <end position="204"/>
    </location>
</feature>
<reference evidence="3 6" key="2">
    <citation type="journal article" date="2020" name="Front. Plant Sci.">
        <title>Isolation of Rhizosphere Bacteria That Improve Quality and Water Stress Tolerance in Greenhouse Ornamentals.</title>
        <authorList>
            <person name="Nordstedt N.P."/>
            <person name="Jones M.L."/>
        </authorList>
    </citation>
    <scope>NUCLEOTIDE SEQUENCE [LARGE SCALE GENOMIC DNA]</scope>
    <source>
        <strain evidence="3 6">C6C2</strain>
    </source>
</reference>
<dbReference type="Proteomes" id="UP000197596">
    <property type="component" value="Unassembled WGS sequence"/>
</dbReference>
<reference evidence="4 5" key="1">
    <citation type="submission" date="2017-06" db="EMBL/GenBank/DDBJ databases">
        <title>Herbaspirillum phytohormonus sp. nov., isolated from the root nodule of Robinia pseudoacacia in lead-zinc mine.</title>
        <authorList>
            <person name="Fan M."/>
            <person name="Lin Y."/>
        </authorList>
    </citation>
    <scope>NUCLEOTIDE SEQUENCE [LARGE SCALE GENOMIC DNA]</scope>
    <source>
        <strain evidence="4 5">HZ10</strain>
    </source>
</reference>
<dbReference type="PROSITE" id="PS51644">
    <property type="entry name" value="HTH_OST"/>
    <property type="match status" value="1"/>
</dbReference>
<dbReference type="InterPro" id="IPR041966">
    <property type="entry name" value="LOTUS-like"/>
</dbReference>
<dbReference type="InterPro" id="IPR021139">
    <property type="entry name" value="NYN"/>
</dbReference>
<dbReference type="AlphaFoldDB" id="A0A246WPQ3"/>
<dbReference type="OrthoDB" id="9783963at2"/>
<proteinExistence type="predicted"/>
<evidence type="ECO:0000313" key="3">
    <source>
        <dbReference type="EMBL" id="NUU04467.1"/>
    </source>
</evidence>
<accession>A0A246WPQ3</accession>
<feature type="domain" description="HTH OST-type" evidence="2">
    <location>
        <begin position="208"/>
        <end position="281"/>
    </location>
</feature>
<organism evidence="4 5">
    <name type="scientific">Herbaspirillum robiniae</name>
    <dbReference type="NCBI Taxonomy" id="2014887"/>
    <lineage>
        <taxon>Bacteria</taxon>
        <taxon>Pseudomonadati</taxon>
        <taxon>Pseudomonadota</taxon>
        <taxon>Betaproteobacteria</taxon>
        <taxon>Burkholderiales</taxon>
        <taxon>Oxalobacteraceae</taxon>
        <taxon>Herbaspirillum</taxon>
    </lineage>
</organism>
<evidence type="ECO:0000259" key="2">
    <source>
        <dbReference type="PROSITE" id="PS51644"/>
    </source>
</evidence>
<dbReference type="CDD" id="cd11297">
    <property type="entry name" value="PIN_LabA-like_N_1"/>
    <property type="match status" value="1"/>
</dbReference>
<keyword evidence="6" id="KW-1185">Reference proteome</keyword>
<sequence>MDNDSSTRAGSDRRIALLIDADNVSHTKIAAMLAELSKYGTANIRRAYGDWGSNSLKGWKDKLHEFAVRPIQQFSYSSGKNATDIALVIDAMELLYTQKPDAFCLASSDADFTPLVMQLKANGHDVYGFGERKTPAPFVNACTTFLYLDSLSDAGHAPLAAEPAAPKTRSRATRAKAAEKGADKNVEKTVERSAEKNGGKPAGKSLAQDATLVTLLRGAVEAAAQEDGWASMSAAGSAAKRQAPIDPRNYGVKNFPALFAATGLFEIVKAGNGHSYVADKRNKDRAAKPGL</sequence>
<dbReference type="PANTHER" id="PTHR35811">
    <property type="entry name" value="SLR1870 PROTEIN"/>
    <property type="match status" value="1"/>
</dbReference>